<keyword evidence="4" id="KW-1185">Reference proteome</keyword>
<keyword evidence="1" id="KW-0472">Membrane</keyword>
<organism evidence="3 4">
    <name type="scientific">Escallonia herrerae</name>
    <dbReference type="NCBI Taxonomy" id="1293975"/>
    <lineage>
        <taxon>Eukaryota</taxon>
        <taxon>Viridiplantae</taxon>
        <taxon>Streptophyta</taxon>
        <taxon>Embryophyta</taxon>
        <taxon>Tracheophyta</taxon>
        <taxon>Spermatophyta</taxon>
        <taxon>Magnoliopsida</taxon>
        <taxon>eudicotyledons</taxon>
        <taxon>Gunneridae</taxon>
        <taxon>Pentapetalae</taxon>
        <taxon>asterids</taxon>
        <taxon>campanulids</taxon>
        <taxon>Escalloniales</taxon>
        <taxon>Escalloniaceae</taxon>
        <taxon>Escallonia</taxon>
    </lineage>
</organism>
<protein>
    <recommendedName>
        <fullName evidence="2">F-box associated beta-propeller type 3 domain-containing protein</fullName>
    </recommendedName>
</protein>
<feature type="transmembrane region" description="Helical" evidence="1">
    <location>
        <begin position="158"/>
        <end position="185"/>
    </location>
</feature>
<accession>A0AA89AWK4</accession>
<keyword evidence="1" id="KW-1133">Transmembrane helix</keyword>
<dbReference type="NCBIfam" id="TIGR01640">
    <property type="entry name" value="F_box_assoc_1"/>
    <property type="match status" value="1"/>
</dbReference>
<dbReference type="InterPro" id="IPR017451">
    <property type="entry name" value="F-box-assoc_interact_dom"/>
</dbReference>
<dbReference type="PANTHER" id="PTHR31111:SF138">
    <property type="entry name" value="F-BOX ASSOCIATED DOMAIN-CONTAINING PROTEIN"/>
    <property type="match status" value="1"/>
</dbReference>
<dbReference type="EMBL" id="JAVXUP010001034">
    <property type="protein sequence ID" value="KAK3016963.1"/>
    <property type="molecule type" value="Genomic_DNA"/>
</dbReference>
<evidence type="ECO:0000259" key="2">
    <source>
        <dbReference type="Pfam" id="PF08268"/>
    </source>
</evidence>
<dbReference type="Proteomes" id="UP001188597">
    <property type="component" value="Unassembled WGS sequence"/>
</dbReference>
<dbReference type="InterPro" id="IPR036047">
    <property type="entry name" value="F-box-like_dom_sf"/>
</dbReference>
<gene>
    <name evidence="3" type="ORF">RJ639_007859</name>
</gene>
<dbReference type="InterPro" id="IPR013187">
    <property type="entry name" value="F-box-assoc_dom_typ3"/>
</dbReference>
<reference evidence="3" key="1">
    <citation type="submission" date="2022-12" db="EMBL/GenBank/DDBJ databases">
        <title>Draft genome assemblies for two species of Escallonia (Escalloniales).</title>
        <authorList>
            <person name="Chanderbali A."/>
            <person name="Dervinis C."/>
            <person name="Anghel I."/>
            <person name="Soltis D."/>
            <person name="Soltis P."/>
            <person name="Zapata F."/>
        </authorList>
    </citation>
    <scope>NUCLEOTIDE SEQUENCE</scope>
    <source>
        <strain evidence="3">UCBG64.0493</strain>
        <tissue evidence="3">Leaf</tissue>
    </source>
</reference>
<evidence type="ECO:0000256" key="1">
    <source>
        <dbReference type="SAM" id="Phobius"/>
    </source>
</evidence>
<dbReference type="SUPFAM" id="SSF81383">
    <property type="entry name" value="F-box domain"/>
    <property type="match status" value="1"/>
</dbReference>
<feature type="domain" description="F-box associated beta-propeller type 3" evidence="2">
    <location>
        <begin position="186"/>
        <end position="391"/>
    </location>
</feature>
<comment type="caution">
    <text evidence="3">The sequence shown here is derived from an EMBL/GenBank/DDBJ whole genome shotgun (WGS) entry which is preliminary data.</text>
</comment>
<dbReference type="AlphaFoldDB" id="A0AA89AWK4"/>
<evidence type="ECO:0000313" key="4">
    <source>
        <dbReference type="Proteomes" id="UP001188597"/>
    </source>
</evidence>
<keyword evidence="1" id="KW-0812">Transmembrane</keyword>
<dbReference type="PANTHER" id="PTHR31111">
    <property type="entry name" value="BNAA05G37150D PROTEIN-RELATED"/>
    <property type="match status" value="1"/>
</dbReference>
<name>A0AA89AWK4_9ASTE</name>
<dbReference type="Pfam" id="PF08268">
    <property type="entry name" value="FBA_3"/>
    <property type="match status" value="1"/>
</dbReference>
<sequence length="415" mass="46663">MMATTNDAKSTSNSFIPDEILISHILPRLDAQSLACFMSASTHWHSTISAPSFLLIHLSQSLHSQPNASLTLLFTIPNPSASAYFIYSAAIRLLHLFRRYPRNHTQPNRIYCSQKEPHRPRLSGAVVHAPSLQTGDLLPCAITRSCGLHFLQLPSTNFWLIASTVSLFVSLILTLRLCFVSLILLPARNQHKLLLTVFVKPPGGYDGVVEHWIFTLIGGRELRLISCPITRYFSVSAGTYINGSIYRLASYGSDNYAQRTHVVEFDVGSEDFRLVELPDEVQFDGEEGRSLVEIDGHLGIIHYRESGYGGNGIKIWVLEGNSNWVKRSIMFPLLGRRDIQDRPRLWYKGTIYTGEMMFAPRVSTANSIYCVFFYDITVNLLRRFDIQGLPECSGDIGTVYIADHVETLLSLPRGH</sequence>
<proteinExistence type="predicted"/>
<evidence type="ECO:0000313" key="3">
    <source>
        <dbReference type="EMBL" id="KAK3016963.1"/>
    </source>
</evidence>